<name>A0A2G9GBZ0_9LAMI</name>
<gene>
    <name evidence="4" type="ORF">CDL12_24686</name>
</gene>
<dbReference type="PANTHER" id="PTHR35094">
    <property type="entry name" value="LEUCINE-RICH REPEAT EXTENSIN-LIKE PROTEIN 2"/>
    <property type="match status" value="1"/>
</dbReference>
<proteinExistence type="predicted"/>
<organism evidence="4 5">
    <name type="scientific">Handroanthus impetiginosus</name>
    <dbReference type="NCBI Taxonomy" id="429701"/>
    <lineage>
        <taxon>Eukaryota</taxon>
        <taxon>Viridiplantae</taxon>
        <taxon>Streptophyta</taxon>
        <taxon>Embryophyta</taxon>
        <taxon>Tracheophyta</taxon>
        <taxon>Spermatophyta</taxon>
        <taxon>Magnoliopsida</taxon>
        <taxon>eudicotyledons</taxon>
        <taxon>Gunneridae</taxon>
        <taxon>Pentapetalae</taxon>
        <taxon>asterids</taxon>
        <taxon>lamiids</taxon>
        <taxon>Lamiales</taxon>
        <taxon>Bignoniaceae</taxon>
        <taxon>Crescentiina</taxon>
        <taxon>Tabebuia alliance</taxon>
        <taxon>Handroanthus</taxon>
    </lineage>
</organism>
<evidence type="ECO:0000256" key="1">
    <source>
        <dbReference type="SAM" id="MobiDB-lite"/>
    </source>
</evidence>
<feature type="signal peptide" evidence="3">
    <location>
        <begin position="1"/>
        <end position="22"/>
    </location>
</feature>
<evidence type="ECO:0000313" key="4">
    <source>
        <dbReference type="EMBL" id="PIN02796.1"/>
    </source>
</evidence>
<keyword evidence="2" id="KW-0812">Transmembrane</keyword>
<dbReference type="Proteomes" id="UP000231279">
    <property type="component" value="Unassembled WGS sequence"/>
</dbReference>
<dbReference type="PANTHER" id="PTHR35094:SF1">
    <property type="entry name" value="PROTEIN, PUTATIVE-RELATED"/>
    <property type="match status" value="1"/>
</dbReference>
<reference evidence="5" key="1">
    <citation type="journal article" date="2018" name="Gigascience">
        <title>Genome assembly of the Pink Ipe (Handroanthus impetiginosus, Bignoniaceae), a highly valued, ecologically keystone Neotropical timber forest tree.</title>
        <authorList>
            <person name="Silva-Junior O.B."/>
            <person name="Grattapaglia D."/>
            <person name="Novaes E."/>
            <person name="Collevatti R.G."/>
        </authorList>
    </citation>
    <scope>NUCLEOTIDE SEQUENCE [LARGE SCALE GENOMIC DNA]</scope>
    <source>
        <strain evidence="5">cv. UFG-1</strain>
    </source>
</reference>
<feature type="region of interest" description="Disordered" evidence="1">
    <location>
        <begin position="31"/>
        <end position="96"/>
    </location>
</feature>
<evidence type="ECO:0000256" key="3">
    <source>
        <dbReference type="SAM" id="SignalP"/>
    </source>
</evidence>
<accession>A0A2G9GBZ0</accession>
<feature type="compositionally biased region" description="Pro residues" evidence="1">
    <location>
        <begin position="52"/>
        <end position="82"/>
    </location>
</feature>
<evidence type="ECO:0000256" key="2">
    <source>
        <dbReference type="SAM" id="Phobius"/>
    </source>
</evidence>
<dbReference type="STRING" id="429701.A0A2G9GBZ0"/>
<protein>
    <submittedName>
        <fullName evidence="4">Uncharacterized protein</fullName>
    </submittedName>
</protein>
<dbReference type="EMBL" id="NKXS01005770">
    <property type="protein sequence ID" value="PIN02796.1"/>
    <property type="molecule type" value="Genomic_DNA"/>
</dbReference>
<feature type="chain" id="PRO_5013647998" evidence="3">
    <location>
        <begin position="23"/>
        <end position="139"/>
    </location>
</feature>
<comment type="caution">
    <text evidence="4">The sequence shown here is derived from an EMBL/GenBank/DDBJ whole genome shotgun (WGS) entry which is preliminary data.</text>
</comment>
<keyword evidence="3" id="KW-0732">Signal</keyword>
<keyword evidence="2" id="KW-1133">Transmembrane helix</keyword>
<dbReference type="AlphaFoldDB" id="A0A2G9GBZ0"/>
<keyword evidence="2" id="KW-0472">Membrane</keyword>
<evidence type="ECO:0000313" key="5">
    <source>
        <dbReference type="Proteomes" id="UP000231279"/>
    </source>
</evidence>
<keyword evidence="5" id="KW-1185">Reference proteome</keyword>
<dbReference type="OrthoDB" id="1728036at2759"/>
<sequence length="139" mass="14564">MARLKLLQVTIFLAIISTLVQSQELKNSRKLDEAAPPDLQNKCGSCPCDQPCNPPPSPPPPPPPPPTPKKPPPSNYCPPPPSGGGGGGEYPPNPPYLYINGPPGNLYPVDASYSGSGRILSMGLMPFLISGAIGIIALW</sequence>
<feature type="transmembrane region" description="Helical" evidence="2">
    <location>
        <begin position="119"/>
        <end position="138"/>
    </location>
</feature>